<accession>A0A8X6TC10</accession>
<evidence type="ECO:0000313" key="1">
    <source>
        <dbReference type="EMBL" id="GFS98056.1"/>
    </source>
</evidence>
<name>A0A8X6TC10_NEPPI</name>
<gene>
    <name evidence="1" type="primary">AVEN_190561_1</name>
    <name evidence="1" type="ORF">NPIL_306821</name>
</gene>
<dbReference type="EMBL" id="BMAW01054801">
    <property type="protein sequence ID" value="GFS98056.1"/>
    <property type="molecule type" value="Genomic_DNA"/>
</dbReference>
<sequence length="147" mass="16832">MNWKAFRVQLQTKDEPLQFIDRFQWLNSSLVAIETIFEWLLQGRCGELIVSILVNFILKKKESVSAEIRRSGELEGLGIRDDKVDTEYRDVVDGYLEEGAVQRCMTAELVDGSSFYVPHHAVVQEDKVSSLLRIVFDGAAHDEGQYH</sequence>
<dbReference type="OrthoDB" id="5870662at2759"/>
<comment type="caution">
    <text evidence="1">The sequence shown here is derived from an EMBL/GenBank/DDBJ whole genome shotgun (WGS) entry which is preliminary data.</text>
</comment>
<keyword evidence="2" id="KW-1185">Reference proteome</keyword>
<protein>
    <submittedName>
        <fullName evidence="1">Integrase catalytic domain-containing protein</fullName>
    </submittedName>
</protein>
<reference evidence="1" key="1">
    <citation type="submission" date="2020-08" db="EMBL/GenBank/DDBJ databases">
        <title>Multicomponent nature underlies the extraordinary mechanical properties of spider dragline silk.</title>
        <authorList>
            <person name="Kono N."/>
            <person name="Nakamura H."/>
            <person name="Mori M."/>
            <person name="Yoshida Y."/>
            <person name="Ohtoshi R."/>
            <person name="Malay A.D."/>
            <person name="Moran D.A.P."/>
            <person name="Tomita M."/>
            <person name="Numata K."/>
            <person name="Arakawa K."/>
        </authorList>
    </citation>
    <scope>NUCLEOTIDE SEQUENCE</scope>
</reference>
<evidence type="ECO:0000313" key="2">
    <source>
        <dbReference type="Proteomes" id="UP000887013"/>
    </source>
</evidence>
<dbReference type="AlphaFoldDB" id="A0A8X6TC10"/>
<dbReference type="Proteomes" id="UP000887013">
    <property type="component" value="Unassembled WGS sequence"/>
</dbReference>
<organism evidence="1 2">
    <name type="scientific">Nephila pilipes</name>
    <name type="common">Giant wood spider</name>
    <name type="synonym">Nephila maculata</name>
    <dbReference type="NCBI Taxonomy" id="299642"/>
    <lineage>
        <taxon>Eukaryota</taxon>
        <taxon>Metazoa</taxon>
        <taxon>Ecdysozoa</taxon>
        <taxon>Arthropoda</taxon>
        <taxon>Chelicerata</taxon>
        <taxon>Arachnida</taxon>
        <taxon>Araneae</taxon>
        <taxon>Araneomorphae</taxon>
        <taxon>Entelegynae</taxon>
        <taxon>Araneoidea</taxon>
        <taxon>Nephilidae</taxon>
        <taxon>Nephila</taxon>
    </lineage>
</organism>
<proteinExistence type="predicted"/>